<sequence length="408" mass="44257">MTYQKKSADDQPQTIGEVSAKLGEIMSQVKNFGEDVAKKMQAGETVTEELKKRTDESLTQMAELKEHLTELEQKSARRQEEPPQAVKTLGQMVIESEAFKGMGSSARKGISVKMSRKDLMNVTATTGAGASTTNSLVVADRIPGIIAPPERTLTIRDLLAPGETDSASMEFVQETGYTNNAAPVAEGARKPQSEITFDLKTAPVRTIAHTFKASRQILDDAKGLASYIDARARYGLRFKEELQLLSGDGTGANIKGIIPQASTFSPRVTLASATAIDRMRLAVLQAVLAEYPATGFVLNPIDWAAIELTKDGEGRYIIAQPVNGSVARLWGLPVVETQAMTQNNFLTGAFSMAAQIFDRMEIEVLLSTENEDDFVKNMVTIRAEERLAMAVYRPEAFVTGQVTASSAG</sequence>
<comment type="subcellular location">
    <subcellularLocation>
        <location evidence="1">Virion</location>
    </subcellularLocation>
</comment>
<dbReference type="InterPro" id="IPR054612">
    <property type="entry name" value="Phage_capsid-like_C"/>
</dbReference>
<dbReference type="RefSeq" id="WP_100212403.1">
    <property type="nucleotide sequence ID" value="NZ_CP023345.1"/>
</dbReference>
<keyword evidence="2" id="KW-0175">Coiled coil</keyword>
<protein>
    <submittedName>
        <fullName evidence="4">Phage major capsid protein</fullName>
    </submittedName>
</protein>
<dbReference type="Proteomes" id="UP000230639">
    <property type="component" value="Chromosome"/>
</dbReference>
<dbReference type="NCBIfam" id="TIGR01554">
    <property type="entry name" value="major_cap_HK97"/>
    <property type="match status" value="1"/>
</dbReference>
<dbReference type="Gene3D" id="3.30.2400.10">
    <property type="entry name" value="Major capsid protein gp5"/>
    <property type="match status" value="1"/>
</dbReference>
<feature type="domain" description="Phage capsid-like C-terminal" evidence="3">
    <location>
        <begin position="136"/>
        <end position="401"/>
    </location>
</feature>
<dbReference type="AlphaFoldDB" id="A0A2I5HGP2"/>
<evidence type="ECO:0000313" key="4">
    <source>
        <dbReference type="EMBL" id="ATW54441.1"/>
    </source>
</evidence>
<reference evidence="4 5" key="1">
    <citation type="submission" date="2017-09" db="EMBL/GenBank/DDBJ databases">
        <title>Complete genome of Salmonella enterica subsp. diarizonae isolated from stool of a patient with bacterial enteropathy.</title>
        <authorList>
            <person name="Zhou J."/>
            <person name="Chen Q."/>
            <person name="Guo L."/>
            <person name="Fan J."/>
        </authorList>
    </citation>
    <scope>NUCLEOTIDE SEQUENCE [LARGE SCALE GENOMIC DNA]</scope>
    <source>
        <strain evidence="4 5">HZS154</strain>
    </source>
</reference>
<name>A0A2I5HGP2_SALDZ</name>
<dbReference type="EMBL" id="CP023345">
    <property type="protein sequence ID" value="ATW54441.1"/>
    <property type="molecule type" value="Genomic_DNA"/>
</dbReference>
<accession>A0A2I5HGP2</accession>
<dbReference type="InterPro" id="IPR024455">
    <property type="entry name" value="Phage_capsid"/>
</dbReference>
<organism evidence="4 5">
    <name type="scientific">Salmonella diarizonae</name>
    <dbReference type="NCBI Taxonomy" id="59204"/>
    <lineage>
        <taxon>Bacteria</taxon>
        <taxon>Pseudomonadati</taxon>
        <taxon>Pseudomonadota</taxon>
        <taxon>Gammaproteobacteria</taxon>
        <taxon>Enterobacterales</taxon>
        <taxon>Enterobacteriaceae</taxon>
        <taxon>Salmonella</taxon>
    </lineage>
</organism>
<gene>
    <name evidence="4" type="ORF">CNQ75_07835</name>
</gene>
<proteinExistence type="predicted"/>
<evidence type="ECO:0000256" key="2">
    <source>
        <dbReference type="SAM" id="Coils"/>
    </source>
</evidence>
<evidence type="ECO:0000259" key="3">
    <source>
        <dbReference type="Pfam" id="PF05065"/>
    </source>
</evidence>
<feature type="coiled-coil region" evidence="2">
    <location>
        <begin position="54"/>
        <end position="81"/>
    </location>
</feature>
<dbReference type="Gene3D" id="3.30.2320.10">
    <property type="entry name" value="hypothetical protein PF0899 domain"/>
    <property type="match status" value="1"/>
</dbReference>
<evidence type="ECO:0000313" key="5">
    <source>
        <dbReference type="Proteomes" id="UP000230639"/>
    </source>
</evidence>
<dbReference type="SUPFAM" id="SSF56563">
    <property type="entry name" value="Major capsid protein gp5"/>
    <property type="match status" value="1"/>
</dbReference>
<evidence type="ECO:0000256" key="1">
    <source>
        <dbReference type="ARBA" id="ARBA00004328"/>
    </source>
</evidence>
<dbReference type="Pfam" id="PF05065">
    <property type="entry name" value="Phage_capsid"/>
    <property type="match status" value="1"/>
</dbReference>